<protein>
    <recommendedName>
        <fullName evidence="10">Flagellar protein</fullName>
    </recommendedName>
</protein>
<gene>
    <name evidence="8" type="ORF">TEMA_40930</name>
</gene>
<keyword evidence="4 7" id="KW-1133">Transmembrane helix</keyword>
<feature type="coiled-coil region" evidence="6">
    <location>
        <begin position="79"/>
        <end position="109"/>
    </location>
</feature>
<keyword evidence="5 7" id="KW-0472">Membrane</keyword>
<evidence type="ECO:0008006" key="10">
    <source>
        <dbReference type="Google" id="ProtNLM"/>
    </source>
</evidence>
<sequence>MDNILKYIINLIVFVPFTIALIIITIRLSKSSINGLAKNKYVKVLERTNLNKDTEVYVLKVGDEGCVIVSSPTKTDTIKELTSHQIEEIERKQEEVKNNSRNNIDLKLKDIKKFRLKGIKNERTNTNNFK</sequence>
<evidence type="ECO:0000256" key="3">
    <source>
        <dbReference type="ARBA" id="ARBA00022692"/>
    </source>
</evidence>
<keyword evidence="9" id="KW-1185">Reference proteome</keyword>
<keyword evidence="2" id="KW-1003">Cell membrane</keyword>
<evidence type="ECO:0000256" key="2">
    <source>
        <dbReference type="ARBA" id="ARBA00022475"/>
    </source>
</evidence>
<evidence type="ECO:0000256" key="5">
    <source>
        <dbReference type="ARBA" id="ARBA00023136"/>
    </source>
</evidence>
<keyword evidence="3 7" id="KW-0812">Transmembrane</keyword>
<name>A0ABY9Q8M1_9FIRM</name>
<comment type="subcellular location">
    <subcellularLocation>
        <location evidence="1">Cell membrane</location>
    </subcellularLocation>
</comment>
<evidence type="ECO:0000256" key="6">
    <source>
        <dbReference type="SAM" id="Coils"/>
    </source>
</evidence>
<accession>A0ABY9Q8M1</accession>
<organism evidence="8 9">
    <name type="scientific">Terrisporobacter mayombei</name>
    <dbReference type="NCBI Taxonomy" id="1541"/>
    <lineage>
        <taxon>Bacteria</taxon>
        <taxon>Bacillati</taxon>
        <taxon>Bacillota</taxon>
        <taxon>Clostridia</taxon>
        <taxon>Peptostreptococcales</taxon>
        <taxon>Peptostreptococcaceae</taxon>
        <taxon>Terrisporobacter</taxon>
    </lineage>
</organism>
<dbReference type="EMBL" id="CP101637">
    <property type="protein sequence ID" value="WMT83574.1"/>
    <property type="molecule type" value="Genomic_DNA"/>
</dbReference>
<evidence type="ECO:0000256" key="1">
    <source>
        <dbReference type="ARBA" id="ARBA00004236"/>
    </source>
</evidence>
<dbReference type="InterPro" id="IPR022781">
    <property type="entry name" value="Flagellar_biosynth_FliO"/>
</dbReference>
<dbReference type="Proteomes" id="UP001235030">
    <property type="component" value="Chromosome"/>
</dbReference>
<evidence type="ECO:0000256" key="4">
    <source>
        <dbReference type="ARBA" id="ARBA00022989"/>
    </source>
</evidence>
<evidence type="ECO:0000256" key="7">
    <source>
        <dbReference type="SAM" id="Phobius"/>
    </source>
</evidence>
<dbReference type="Pfam" id="PF04347">
    <property type="entry name" value="FliO"/>
    <property type="match status" value="1"/>
</dbReference>
<keyword evidence="6" id="KW-0175">Coiled coil</keyword>
<evidence type="ECO:0000313" key="8">
    <source>
        <dbReference type="EMBL" id="WMT83574.1"/>
    </source>
</evidence>
<dbReference type="RefSeq" id="WP_228105877.1">
    <property type="nucleotide sequence ID" value="NZ_CP101637.1"/>
</dbReference>
<feature type="transmembrane region" description="Helical" evidence="7">
    <location>
        <begin position="7"/>
        <end position="28"/>
    </location>
</feature>
<proteinExistence type="predicted"/>
<evidence type="ECO:0000313" key="9">
    <source>
        <dbReference type="Proteomes" id="UP001235030"/>
    </source>
</evidence>
<reference evidence="8 9" key="1">
    <citation type="submission" date="2022-07" db="EMBL/GenBank/DDBJ databases">
        <title>Genome sequence of Terrisporobacter mayombei DSM6539.</title>
        <authorList>
            <person name="Boeer T."/>
            <person name="Bengelsdorf F.R."/>
            <person name="Daniel R."/>
            <person name="Poehlein A."/>
        </authorList>
    </citation>
    <scope>NUCLEOTIDE SEQUENCE [LARGE SCALE GENOMIC DNA]</scope>
    <source>
        <strain evidence="8 9">DSM 6539</strain>
    </source>
</reference>